<feature type="transmembrane region" description="Helical" evidence="9">
    <location>
        <begin position="65"/>
        <end position="89"/>
    </location>
</feature>
<keyword evidence="11" id="KW-1185">Reference proteome</keyword>
<sequence length="295" mass="29860">MSTVILMTVTGLGLAALYFLVASGLSLVFGLADVLNFAHGLFLSVGAYATWWAAGNLPGAGAEGWGFVLAVAFGVLAGTVVASLVELVMIRPLYSRTIEQVLVTVGLSLAGVAALQAGFGADPRPFPRPAWTQQVVTIAGARVPMDRLLLIVAALVVLGALLAFLRWTRYGLIIRAGVENREMVTALGIDVRKAFTLVFAIGGAAAALAGALAGVYSGSVSPTSGSSLLIFAFIVVVIGGMGSVLGSAAAAVAVGLLQQFVNYYGGSGAGDVCVVALLALVLLWRPAGLAGKAAA</sequence>
<evidence type="ECO:0000313" key="11">
    <source>
        <dbReference type="Proteomes" id="UP000601223"/>
    </source>
</evidence>
<name>A0A8J3JL65_9ACTN</name>
<dbReference type="InterPro" id="IPR001851">
    <property type="entry name" value="ABC_transp_permease"/>
</dbReference>
<evidence type="ECO:0000256" key="2">
    <source>
        <dbReference type="ARBA" id="ARBA00022448"/>
    </source>
</evidence>
<feature type="transmembrane region" description="Helical" evidence="9">
    <location>
        <begin position="194"/>
        <end position="216"/>
    </location>
</feature>
<dbReference type="GO" id="GO:0006865">
    <property type="term" value="P:amino acid transport"/>
    <property type="evidence" value="ECO:0007669"/>
    <property type="project" value="UniProtKB-KW"/>
</dbReference>
<keyword evidence="4 9" id="KW-0812">Transmembrane</keyword>
<feature type="transmembrane region" description="Helical" evidence="9">
    <location>
        <begin position="148"/>
        <end position="165"/>
    </location>
</feature>
<feature type="transmembrane region" description="Helical" evidence="9">
    <location>
        <begin position="263"/>
        <end position="284"/>
    </location>
</feature>
<feature type="transmembrane region" description="Helical" evidence="9">
    <location>
        <begin position="228"/>
        <end position="256"/>
    </location>
</feature>
<dbReference type="PANTHER" id="PTHR11795">
    <property type="entry name" value="BRANCHED-CHAIN AMINO ACID TRANSPORT SYSTEM PERMEASE PROTEIN LIVH"/>
    <property type="match status" value="1"/>
</dbReference>
<evidence type="ECO:0000313" key="10">
    <source>
        <dbReference type="EMBL" id="GIF82537.1"/>
    </source>
</evidence>
<dbReference type="GO" id="GO:0005886">
    <property type="term" value="C:plasma membrane"/>
    <property type="evidence" value="ECO:0007669"/>
    <property type="project" value="UniProtKB-SubCell"/>
</dbReference>
<dbReference type="CDD" id="cd06582">
    <property type="entry name" value="TM_PBP1_LivH_like"/>
    <property type="match status" value="1"/>
</dbReference>
<comment type="caution">
    <text evidence="10">The sequence shown here is derived from an EMBL/GenBank/DDBJ whole genome shotgun (WGS) entry which is preliminary data.</text>
</comment>
<evidence type="ECO:0000256" key="8">
    <source>
        <dbReference type="ARBA" id="ARBA00037998"/>
    </source>
</evidence>
<dbReference type="InterPro" id="IPR052157">
    <property type="entry name" value="BCAA_transport_permease"/>
</dbReference>
<feature type="transmembrane region" description="Helical" evidence="9">
    <location>
        <begin position="34"/>
        <end position="53"/>
    </location>
</feature>
<organism evidence="10 11">
    <name type="scientific">Catellatospora bangladeshensis</name>
    <dbReference type="NCBI Taxonomy" id="310355"/>
    <lineage>
        <taxon>Bacteria</taxon>
        <taxon>Bacillati</taxon>
        <taxon>Actinomycetota</taxon>
        <taxon>Actinomycetes</taxon>
        <taxon>Micromonosporales</taxon>
        <taxon>Micromonosporaceae</taxon>
        <taxon>Catellatospora</taxon>
    </lineage>
</organism>
<feature type="transmembrane region" description="Helical" evidence="9">
    <location>
        <begin position="6"/>
        <end position="27"/>
    </location>
</feature>
<dbReference type="EMBL" id="BONF01000020">
    <property type="protein sequence ID" value="GIF82537.1"/>
    <property type="molecule type" value="Genomic_DNA"/>
</dbReference>
<protein>
    <submittedName>
        <fullName evidence="10">Branched-chain amino acid ABC transporter permease</fullName>
    </submittedName>
</protein>
<dbReference type="Pfam" id="PF02653">
    <property type="entry name" value="BPD_transp_2"/>
    <property type="match status" value="1"/>
</dbReference>
<keyword evidence="2" id="KW-0813">Transport</keyword>
<keyword evidence="3" id="KW-1003">Cell membrane</keyword>
<dbReference type="Proteomes" id="UP000601223">
    <property type="component" value="Unassembled WGS sequence"/>
</dbReference>
<keyword evidence="5" id="KW-0029">Amino-acid transport</keyword>
<evidence type="ECO:0000256" key="3">
    <source>
        <dbReference type="ARBA" id="ARBA00022475"/>
    </source>
</evidence>
<dbReference type="GO" id="GO:0022857">
    <property type="term" value="F:transmembrane transporter activity"/>
    <property type="evidence" value="ECO:0007669"/>
    <property type="project" value="InterPro"/>
</dbReference>
<evidence type="ECO:0000256" key="4">
    <source>
        <dbReference type="ARBA" id="ARBA00022692"/>
    </source>
</evidence>
<feature type="transmembrane region" description="Helical" evidence="9">
    <location>
        <begin position="101"/>
        <end position="119"/>
    </location>
</feature>
<comment type="subcellular location">
    <subcellularLocation>
        <location evidence="1">Cell membrane</location>
        <topology evidence="1">Multi-pass membrane protein</topology>
    </subcellularLocation>
</comment>
<keyword evidence="7 9" id="KW-0472">Membrane</keyword>
<dbReference type="AlphaFoldDB" id="A0A8J3JL65"/>
<accession>A0A8J3JL65</accession>
<evidence type="ECO:0000256" key="6">
    <source>
        <dbReference type="ARBA" id="ARBA00022989"/>
    </source>
</evidence>
<gene>
    <name evidence="10" type="primary">livH_2</name>
    <name evidence="10" type="ORF">Cba03nite_38860</name>
</gene>
<evidence type="ECO:0000256" key="7">
    <source>
        <dbReference type="ARBA" id="ARBA00023136"/>
    </source>
</evidence>
<evidence type="ECO:0000256" key="5">
    <source>
        <dbReference type="ARBA" id="ARBA00022970"/>
    </source>
</evidence>
<dbReference type="PANTHER" id="PTHR11795:SF442">
    <property type="entry name" value="ABC TRANSPORTER ATP-BINDING PROTEIN"/>
    <property type="match status" value="1"/>
</dbReference>
<keyword evidence="6 9" id="KW-1133">Transmembrane helix</keyword>
<proteinExistence type="inferred from homology"/>
<dbReference type="RefSeq" id="WP_203747858.1">
    <property type="nucleotide sequence ID" value="NZ_BONF01000020.1"/>
</dbReference>
<evidence type="ECO:0000256" key="1">
    <source>
        <dbReference type="ARBA" id="ARBA00004651"/>
    </source>
</evidence>
<reference evidence="10 11" key="1">
    <citation type="submission" date="2021-01" db="EMBL/GenBank/DDBJ databases">
        <title>Whole genome shotgun sequence of Catellatospora bangladeshensis NBRC 107357.</title>
        <authorList>
            <person name="Komaki H."/>
            <person name="Tamura T."/>
        </authorList>
    </citation>
    <scope>NUCLEOTIDE SEQUENCE [LARGE SCALE GENOMIC DNA]</scope>
    <source>
        <strain evidence="10 11">NBRC 107357</strain>
    </source>
</reference>
<evidence type="ECO:0000256" key="9">
    <source>
        <dbReference type="SAM" id="Phobius"/>
    </source>
</evidence>
<comment type="similarity">
    <text evidence="8">Belongs to the binding-protein-dependent transport system permease family. LivHM subfamily.</text>
</comment>